<dbReference type="KEGG" id="jcu:105642449"/>
<dbReference type="InterPro" id="IPR000007">
    <property type="entry name" value="Tubby_C"/>
</dbReference>
<accession>A0A067JZ38</accession>
<dbReference type="CDD" id="cd22153">
    <property type="entry name" value="F-box_AtTLP-like"/>
    <property type="match status" value="1"/>
</dbReference>
<organism evidence="4 5">
    <name type="scientific">Jatropha curcas</name>
    <name type="common">Barbados nut</name>
    <dbReference type="NCBI Taxonomy" id="180498"/>
    <lineage>
        <taxon>Eukaryota</taxon>
        <taxon>Viridiplantae</taxon>
        <taxon>Streptophyta</taxon>
        <taxon>Embryophyta</taxon>
        <taxon>Tracheophyta</taxon>
        <taxon>Spermatophyta</taxon>
        <taxon>Magnoliopsida</taxon>
        <taxon>eudicotyledons</taxon>
        <taxon>Gunneridae</taxon>
        <taxon>Pentapetalae</taxon>
        <taxon>rosids</taxon>
        <taxon>fabids</taxon>
        <taxon>Malpighiales</taxon>
        <taxon>Euphorbiaceae</taxon>
        <taxon>Crotonoideae</taxon>
        <taxon>Jatropheae</taxon>
        <taxon>Jatropha</taxon>
    </lineage>
</organism>
<dbReference type="InterPro" id="IPR018066">
    <property type="entry name" value="Tubby_C_CS"/>
</dbReference>
<dbReference type="OrthoDB" id="8775810at2759"/>
<comment type="similarity">
    <text evidence="1">Belongs to the TUB family.</text>
</comment>
<keyword evidence="5" id="KW-1185">Reference proteome</keyword>
<dbReference type="PROSITE" id="PS01201">
    <property type="entry name" value="TUB_2"/>
    <property type="match status" value="1"/>
</dbReference>
<dbReference type="InterPro" id="IPR025659">
    <property type="entry name" value="Tubby-like_C"/>
</dbReference>
<dbReference type="PANTHER" id="PTHR16517">
    <property type="entry name" value="TUBBY-RELATED"/>
    <property type="match status" value="1"/>
</dbReference>
<dbReference type="InterPro" id="IPR001810">
    <property type="entry name" value="F-box_dom"/>
</dbReference>
<dbReference type="PRINTS" id="PR01573">
    <property type="entry name" value="SUPERTUBBY"/>
</dbReference>
<evidence type="ECO:0008006" key="6">
    <source>
        <dbReference type="Google" id="ProtNLM"/>
    </source>
</evidence>
<proteinExistence type="inferred from homology"/>
<name>A0A067JZ38_JATCU</name>
<dbReference type="SUPFAM" id="SSF54518">
    <property type="entry name" value="Tubby C-terminal domain-like"/>
    <property type="match status" value="1"/>
</dbReference>
<protein>
    <recommendedName>
        <fullName evidence="6">Tubby-like F-box protein</fullName>
    </recommendedName>
</protein>
<dbReference type="Pfam" id="PF01167">
    <property type="entry name" value="Tub"/>
    <property type="match status" value="1"/>
</dbReference>
<dbReference type="GO" id="GO:0006355">
    <property type="term" value="P:regulation of DNA-templated transcription"/>
    <property type="evidence" value="ECO:0007669"/>
    <property type="project" value="UniProtKB-ARBA"/>
</dbReference>
<sequence length="406" mass="45608">MSFKSILQDMRGEFGSMSRKGFDVKFGYGMRSRSQRVVQDSSFVPVDAFNQSCWANMPPELLRDVLMRIEASECTWPSRKNVVACAGVCRNWREIMKEIVKTLEVSGKLTFPISLKQPGPRDSLLQCYIKRNRSNQTYYLYLSLNQASNDDGKFLLAARRCRRPTCTDYIISLNCDDVSKGSSTYIGKLRSNFLGTKFTIYDAHPPNSGAKVSKSRSTRIVNMKQVSPRVPAGNYPVAHVSYELNVLGSRGPRRMQCVMDAIPASSVEPGGVAPTQTEFLHSNLDSFPSLPFFRSKSTCTENFQSGPLTGYKDGMLVLRNKAPRWHEQLQCWCLNFNGRVTVASVKNFQLVASPENGVGRQEHENVILQFGKVGKDVFTMDYQYPISAFQAFAICLSSFDTKIACE</sequence>
<dbReference type="PANTHER" id="PTHR16517:SF119">
    <property type="entry name" value="TUBBY-LIKE F-BOX PROTEIN 3"/>
    <property type="match status" value="1"/>
</dbReference>
<evidence type="ECO:0000256" key="1">
    <source>
        <dbReference type="ARBA" id="ARBA00007129"/>
    </source>
</evidence>
<feature type="domain" description="F-box" evidence="2">
    <location>
        <begin position="54"/>
        <end position="97"/>
    </location>
</feature>
<dbReference type="FunFam" id="3.20.90.10:FF:000003">
    <property type="entry name" value="Tubby-like F-box protein"/>
    <property type="match status" value="1"/>
</dbReference>
<evidence type="ECO:0000259" key="3">
    <source>
        <dbReference type="Pfam" id="PF01167"/>
    </source>
</evidence>
<gene>
    <name evidence="4" type="ORF">JCGZ_13854</name>
</gene>
<evidence type="ECO:0000313" key="5">
    <source>
        <dbReference type="Proteomes" id="UP000027138"/>
    </source>
</evidence>
<feature type="domain" description="Tubby C-terminal" evidence="3">
    <location>
        <begin position="115"/>
        <end position="401"/>
    </location>
</feature>
<reference evidence="4 5" key="1">
    <citation type="journal article" date="2014" name="PLoS ONE">
        <title>Global Analysis of Gene Expression Profiles in Physic Nut (Jatropha curcas L.) Seedlings Exposed to Salt Stress.</title>
        <authorList>
            <person name="Zhang L."/>
            <person name="Zhang C."/>
            <person name="Wu P."/>
            <person name="Chen Y."/>
            <person name="Li M."/>
            <person name="Jiang H."/>
            <person name="Wu G."/>
        </authorList>
    </citation>
    <scope>NUCLEOTIDE SEQUENCE [LARGE SCALE GENOMIC DNA]</scope>
    <source>
        <strain evidence="5">cv. GZQX0401</strain>
        <tissue evidence="4">Young leaves</tissue>
    </source>
</reference>
<evidence type="ECO:0000259" key="2">
    <source>
        <dbReference type="Pfam" id="PF00646"/>
    </source>
</evidence>
<dbReference type="STRING" id="180498.A0A067JZ38"/>
<dbReference type="Gene3D" id="3.20.90.10">
    <property type="entry name" value="Tubby Protein, Chain A"/>
    <property type="match status" value="1"/>
</dbReference>
<dbReference type="Pfam" id="PF00646">
    <property type="entry name" value="F-box"/>
    <property type="match status" value="1"/>
</dbReference>
<evidence type="ECO:0000313" key="4">
    <source>
        <dbReference type="EMBL" id="KDP28083.1"/>
    </source>
</evidence>
<dbReference type="Proteomes" id="UP000027138">
    <property type="component" value="Unassembled WGS sequence"/>
</dbReference>
<dbReference type="AlphaFoldDB" id="A0A067JZ38"/>
<dbReference type="EMBL" id="KK914782">
    <property type="protein sequence ID" value="KDP28083.1"/>
    <property type="molecule type" value="Genomic_DNA"/>
</dbReference>